<dbReference type="PROSITE" id="PS50261">
    <property type="entry name" value="G_PROTEIN_RECEP_F2_4"/>
    <property type="match status" value="1"/>
</dbReference>
<name>A0AAV4F937_9GAST</name>
<comment type="caution">
    <text evidence="9">The sequence shown here is derived from an EMBL/GenBank/DDBJ whole genome shotgun (WGS) entry which is preliminary data.</text>
</comment>
<evidence type="ECO:0000256" key="1">
    <source>
        <dbReference type="ARBA" id="ARBA00004141"/>
    </source>
</evidence>
<keyword evidence="3 6" id="KW-1133">Transmembrane helix</keyword>
<dbReference type="InterPro" id="IPR000203">
    <property type="entry name" value="GPS"/>
</dbReference>
<feature type="domain" description="G-protein coupled receptors family 2 profile 2" evidence="8">
    <location>
        <begin position="976"/>
        <end position="1178"/>
    </location>
</feature>
<dbReference type="Pfam" id="PF00002">
    <property type="entry name" value="7tm_2"/>
    <property type="match status" value="1"/>
</dbReference>
<evidence type="ECO:0000256" key="2">
    <source>
        <dbReference type="ARBA" id="ARBA00022692"/>
    </source>
</evidence>
<dbReference type="SMART" id="SM00303">
    <property type="entry name" value="GPS"/>
    <property type="match status" value="1"/>
</dbReference>
<keyword evidence="9" id="KW-0675">Receptor</keyword>
<evidence type="ECO:0000259" key="7">
    <source>
        <dbReference type="PROSITE" id="PS50221"/>
    </source>
</evidence>
<dbReference type="InterPro" id="IPR053066">
    <property type="entry name" value="ADGR_G7"/>
</dbReference>
<dbReference type="GO" id="GO:0016020">
    <property type="term" value="C:membrane"/>
    <property type="evidence" value="ECO:0007669"/>
    <property type="project" value="UniProtKB-SubCell"/>
</dbReference>
<evidence type="ECO:0000313" key="9">
    <source>
        <dbReference type="EMBL" id="GFR69280.1"/>
    </source>
</evidence>
<protein>
    <submittedName>
        <fullName evidence="9">G-protein coupled receptor</fullName>
    </submittedName>
</protein>
<evidence type="ECO:0000313" key="10">
    <source>
        <dbReference type="Proteomes" id="UP000762676"/>
    </source>
</evidence>
<dbReference type="PROSITE" id="PS50221">
    <property type="entry name" value="GAIN_B"/>
    <property type="match status" value="1"/>
</dbReference>
<dbReference type="InterPro" id="IPR057244">
    <property type="entry name" value="GAIN_B"/>
</dbReference>
<dbReference type="InterPro" id="IPR000832">
    <property type="entry name" value="GPCR_2_secretin-like"/>
</dbReference>
<feature type="transmembrane region" description="Helical" evidence="6">
    <location>
        <begin position="975"/>
        <end position="1001"/>
    </location>
</feature>
<dbReference type="Proteomes" id="UP000762676">
    <property type="component" value="Unassembled WGS sequence"/>
</dbReference>
<dbReference type="GO" id="GO:0004930">
    <property type="term" value="F:G protein-coupled receptor activity"/>
    <property type="evidence" value="ECO:0007669"/>
    <property type="project" value="InterPro"/>
</dbReference>
<keyword evidence="2 6" id="KW-0812">Transmembrane</keyword>
<accession>A0AAV4F937</accession>
<reference evidence="9 10" key="1">
    <citation type="journal article" date="2021" name="Elife">
        <title>Chloroplast acquisition without the gene transfer in kleptoplastic sea slugs, Plakobranchus ocellatus.</title>
        <authorList>
            <person name="Maeda T."/>
            <person name="Takahashi S."/>
            <person name="Yoshida T."/>
            <person name="Shimamura S."/>
            <person name="Takaki Y."/>
            <person name="Nagai Y."/>
            <person name="Toyoda A."/>
            <person name="Suzuki Y."/>
            <person name="Arimoto A."/>
            <person name="Ishii H."/>
            <person name="Satoh N."/>
            <person name="Nishiyama T."/>
            <person name="Hasebe M."/>
            <person name="Maruyama T."/>
            <person name="Minagawa J."/>
            <person name="Obokata J."/>
            <person name="Shigenobu S."/>
        </authorList>
    </citation>
    <scope>NUCLEOTIDE SEQUENCE [LARGE SCALE GENOMIC DNA]</scope>
</reference>
<feature type="transmembrane region" description="Helical" evidence="6">
    <location>
        <begin position="1043"/>
        <end position="1068"/>
    </location>
</feature>
<feature type="domain" description="GAIN-B" evidence="7">
    <location>
        <begin position="793"/>
        <end position="968"/>
    </location>
</feature>
<feature type="non-terminal residue" evidence="9">
    <location>
        <position position="1178"/>
    </location>
</feature>
<feature type="transmembrane region" description="Helical" evidence="6">
    <location>
        <begin position="1013"/>
        <end position="1031"/>
    </location>
</feature>
<evidence type="ECO:0000256" key="4">
    <source>
        <dbReference type="ARBA" id="ARBA00023136"/>
    </source>
</evidence>
<dbReference type="PANTHER" id="PTHR47767:SF1">
    <property type="entry name" value="ADHESION G PROTEIN-COUPLED RECEPTOR G7"/>
    <property type="match status" value="1"/>
</dbReference>
<dbReference type="Pfam" id="PF01825">
    <property type="entry name" value="GPS"/>
    <property type="match status" value="1"/>
</dbReference>
<evidence type="ECO:0000256" key="6">
    <source>
        <dbReference type="SAM" id="Phobius"/>
    </source>
</evidence>
<evidence type="ECO:0000256" key="5">
    <source>
        <dbReference type="ARBA" id="ARBA00023157"/>
    </source>
</evidence>
<dbReference type="SUPFAM" id="SSF81321">
    <property type="entry name" value="Family A G protein-coupled receptor-like"/>
    <property type="match status" value="1"/>
</dbReference>
<keyword evidence="5" id="KW-1015">Disulfide bond</keyword>
<dbReference type="InterPro" id="IPR046338">
    <property type="entry name" value="GAIN_dom_sf"/>
</dbReference>
<evidence type="ECO:0000259" key="8">
    <source>
        <dbReference type="PROSITE" id="PS50261"/>
    </source>
</evidence>
<dbReference type="EMBL" id="BMAT01011262">
    <property type="protein sequence ID" value="GFR69280.1"/>
    <property type="molecule type" value="Genomic_DNA"/>
</dbReference>
<keyword evidence="4 6" id="KW-0472">Membrane</keyword>
<comment type="subcellular location">
    <subcellularLocation>
        <location evidence="1">Membrane</location>
        <topology evidence="1">Multi-pass membrane protein</topology>
    </subcellularLocation>
</comment>
<sequence>MPKARTPCRPPARDWVTTLLTEPVLATTADVAAARSPLTCGPSVTSSHFMVRVRGISSLWSEYYVRDGRIVKETSASPAQPLSSIIELFDRREPFFAQDGYCIQYKLCGSDQQVGSGDGAFPCVAPYLMEFAPCDQKLHFLCEIPARTLQNLERQGDDFFNIDDQLDFNLKFSAGAAAFSDAGQVCSREAPGGTPFRLASPADDAVLKVTVGGIIANLNVINVSESELSRTLFWLDNSARPGCYAFSITELDTGFTTEPTVLQSWPCDAQLRVLCQFKKSQEEQELPVMRAEIRSNLIRQIGNDILAHSEVIRQVGGLIPLTTGGDQDQDAPVSGSSLRMSCDVPFLTTHQSASLYKNGVIQARREGNRFYEVRDLRYDFSLRLSESFPGQYNILDSVASYSCDYNQADSTSVLNSNYLFVRPTDVELYSAHFRLNRTKAVLPWPDALLSSLLDNWASQLVPNIVGPDGLEETGGSLARPQRQTASTGLFLSSVSGTLTPTGFGLTPLELRDLGPDKDAVFIMYVYKKTPQSNPLVFTDISSDDTSLKQLQAGVAALFDQLKPLGINSVDVVSIDYCWATTRQDDVTGNTYQLPTTRAPALWTSDQTCARDNGPLVTVECMGDKRSGFQWGPTMVNPLCNYSDEKDEDSPITDRLRDLAQAPVTPNNTDATVEDLKTLVESVDPNVVSPTDVVLVADVLQKVTTTGGPLDQDAVQDILSTVDAVSRLPQETLAGGQSRGQASNRILEAADRLGAVAQVPASDTRQRVVSGGVGFELWQLEDVAPDSNIIVGIKMLSDGSKEMVTYQELVSQYSDRSVEYAGTEAAIYLPEQLLRSYVDNRNGSEIRLAMNVYKVTSLYRDPGSGQDTGVNRTLNSRVIAAQLLVDGQPITELDGYKVLTVFQPTSVVLPTEERPNRTTCVYWNFTANQNAGGWSSDGCRYGRTREGRDVCECDHLTNFAVLVSFYDQSELEHKEILGYITIVGLSLSIAGLALSMLSFIFIKKLRQGRPQQTLFQLSLALLLSWVVFLAGIERTSNHDGCIAVAAILHYLILASFMWMLMEALLQYLLFVRVMNSYFTNYMWKTSIPSWGLPIIPVIIILAIDTELYKGGDDYCWMDVDAFYYGFAIPVGLIILTNLVVFVLVTVSLWRRKDMSKHSTQKSNHTLVNIRASFICFCVL</sequence>
<gene>
    <name evidence="9" type="ORF">ElyMa_005626900</name>
</gene>
<keyword evidence="10" id="KW-1185">Reference proteome</keyword>
<feature type="transmembrane region" description="Helical" evidence="6">
    <location>
        <begin position="1080"/>
        <end position="1102"/>
    </location>
</feature>
<feature type="transmembrane region" description="Helical" evidence="6">
    <location>
        <begin position="1122"/>
        <end position="1148"/>
    </location>
</feature>
<organism evidence="9 10">
    <name type="scientific">Elysia marginata</name>
    <dbReference type="NCBI Taxonomy" id="1093978"/>
    <lineage>
        <taxon>Eukaryota</taxon>
        <taxon>Metazoa</taxon>
        <taxon>Spiralia</taxon>
        <taxon>Lophotrochozoa</taxon>
        <taxon>Mollusca</taxon>
        <taxon>Gastropoda</taxon>
        <taxon>Heterobranchia</taxon>
        <taxon>Euthyneura</taxon>
        <taxon>Panpulmonata</taxon>
        <taxon>Sacoglossa</taxon>
        <taxon>Placobranchoidea</taxon>
        <taxon>Plakobranchidae</taxon>
        <taxon>Elysia</taxon>
    </lineage>
</organism>
<dbReference type="GO" id="GO:0007166">
    <property type="term" value="P:cell surface receptor signaling pathway"/>
    <property type="evidence" value="ECO:0007669"/>
    <property type="project" value="InterPro"/>
</dbReference>
<proteinExistence type="predicted"/>
<dbReference type="PANTHER" id="PTHR47767">
    <property type="entry name" value="ADHESION G PROTEIN-COUPLED RECEPTOR G7"/>
    <property type="match status" value="1"/>
</dbReference>
<dbReference type="AlphaFoldDB" id="A0AAV4F937"/>
<dbReference type="CDD" id="cd15040">
    <property type="entry name" value="7tmB2_Adhesion"/>
    <property type="match status" value="1"/>
</dbReference>
<dbReference type="InterPro" id="IPR017981">
    <property type="entry name" value="GPCR_2-like_7TM"/>
</dbReference>
<evidence type="ECO:0000256" key="3">
    <source>
        <dbReference type="ARBA" id="ARBA00022989"/>
    </source>
</evidence>
<dbReference type="Gene3D" id="1.20.1070.10">
    <property type="entry name" value="Rhodopsin 7-helix transmembrane proteins"/>
    <property type="match status" value="1"/>
</dbReference>
<dbReference type="PRINTS" id="PR00249">
    <property type="entry name" value="GPCRSECRETIN"/>
</dbReference>
<dbReference type="Gene3D" id="2.60.220.50">
    <property type="match status" value="1"/>
</dbReference>